<dbReference type="GeneID" id="108816817"/>
<protein>
    <submittedName>
        <fullName evidence="3">F-box protein At1g53790-like</fullName>
    </submittedName>
</protein>
<accession>A0A6J0KA96</accession>
<dbReference type="Pfam" id="PF00646">
    <property type="entry name" value="F-box"/>
    <property type="match status" value="1"/>
</dbReference>
<dbReference type="OrthoDB" id="687122at2759"/>
<dbReference type="Gene3D" id="1.20.1280.50">
    <property type="match status" value="1"/>
</dbReference>
<reference evidence="3" key="2">
    <citation type="submission" date="2025-08" db="UniProtKB">
        <authorList>
            <consortium name="RefSeq"/>
        </authorList>
    </citation>
    <scope>IDENTIFICATION</scope>
    <source>
        <tissue evidence="3">Leaf</tissue>
    </source>
</reference>
<evidence type="ECO:0000259" key="1">
    <source>
        <dbReference type="SMART" id="SM00256"/>
    </source>
</evidence>
<sequence>MKLKQLESVDNLTISTSTTQSSIPVDLLIDIFSRVPSKSIARFLCLSKSWASIFSRPYFTELFLTKSSSYPRLLFTTEVYDKLLLFSAPQTQNLGPKSSVVARPYQTHSSNLEITSSLHGLICCQVKSGDYTTPVICNPATGEFLRLPKLKRDEQMQTPMIYCGYDPTDKKFKMLSISDNFNTSQARVLTLGTGKHLWRKIKCIPHNPVVSQDHMICIDGVLYYLAYADFEPMEYVIVSFDVKSEKFSFINIDNERTRLGSTLINYKGKLGLVHFTDYNGKTLRLWLLEDGGTNKWSSSIHELPLPGTHPYTNKYQIVGMTRTCDIVLSPHLFSDPFYVLYYNVERKTLARIEIQGLQELKCYGATIYTFHDYFEDLQLMKCL</sequence>
<dbReference type="AlphaFoldDB" id="A0A6J0KA96"/>
<dbReference type="PANTHER" id="PTHR31111">
    <property type="entry name" value="BNAA05G37150D PROTEIN-RELATED"/>
    <property type="match status" value="1"/>
</dbReference>
<keyword evidence="2" id="KW-1185">Reference proteome</keyword>
<dbReference type="KEGG" id="rsz:108816817"/>
<dbReference type="RefSeq" id="XP_018444882.1">
    <property type="nucleotide sequence ID" value="XM_018589380.2"/>
</dbReference>
<dbReference type="Proteomes" id="UP000504610">
    <property type="component" value="Chromosome 7"/>
</dbReference>
<dbReference type="InterPro" id="IPR017451">
    <property type="entry name" value="F-box-assoc_interact_dom"/>
</dbReference>
<dbReference type="PANTHER" id="PTHR31111:SF39">
    <property type="entry name" value="F-BOX DOMAIN-CONTAINING PROTEIN"/>
    <property type="match status" value="1"/>
</dbReference>
<dbReference type="Pfam" id="PF08268">
    <property type="entry name" value="FBA_3"/>
    <property type="match status" value="1"/>
</dbReference>
<feature type="domain" description="F-box" evidence="1">
    <location>
        <begin position="23"/>
        <end position="63"/>
    </location>
</feature>
<gene>
    <name evidence="3" type="primary">LOC108816817</name>
</gene>
<evidence type="ECO:0000313" key="2">
    <source>
        <dbReference type="Proteomes" id="UP000504610"/>
    </source>
</evidence>
<name>A0A6J0KA96_RAPSA</name>
<dbReference type="InterPro" id="IPR036047">
    <property type="entry name" value="F-box-like_dom_sf"/>
</dbReference>
<dbReference type="InterPro" id="IPR013187">
    <property type="entry name" value="F-box-assoc_dom_typ3"/>
</dbReference>
<organism evidence="2 3">
    <name type="scientific">Raphanus sativus</name>
    <name type="common">Radish</name>
    <name type="synonym">Raphanus raphanistrum var. sativus</name>
    <dbReference type="NCBI Taxonomy" id="3726"/>
    <lineage>
        <taxon>Eukaryota</taxon>
        <taxon>Viridiplantae</taxon>
        <taxon>Streptophyta</taxon>
        <taxon>Embryophyta</taxon>
        <taxon>Tracheophyta</taxon>
        <taxon>Spermatophyta</taxon>
        <taxon>Magnoliopsida</taxon>
        <taxon>eudicotyledons</taxon>
        <taxon>Gunneridae</taxon>
        <taxon>Pentapetalae</taxon>
        <taxon>rosids</taxon>
        <taxon>malvids</taxon>
        <taxon>Brassicales</taxon>
        <taxon>Brassicaceae</taxon>
        <taxon>Brassiceae</taxon>
        <taxon>Raphanus</taxon>
    </lineage>
</organism>
<dbReference type="InterPro" id="IPR001810">
    <property type="entry name" value="F-box_dom"/>
</dbReference>
<reference evidence="2" key="1">
    <citation type="journal article" date="2019" name="Database">
        <title>The radish genome database (RadishGD): an integrated information resource for radish genomics.</title>
        <authorList>
            <person name="Yu H.J."/>
            <person name="Baek S."/>
            <person name="Lee Y.J."/>
            <person name="Cho A."/>
            <person name="Mun J.H."/>
        </authorList>
    </citation>
    <scope>NUCLEOTIDE SEQUENCE [LARGE SCALE GENOMIC DNA]</scope>
    <source>
        <strain evidence="2">cv. WK10039</strain>
    </source>
</reference>
<dbReference type="SMART" id="SM00256">
    <property type="entry name" value="FBOX"/>
    <property type="match status" value="1"/>
</dbReference>
<dbReference type="NCBIfam" id="TIGR01640">
    <property type="entry name" value="F_box_assoc_1"/>
    <property type="match status" value="1"/>
</dbReference>
<evidence type="ECO:0000313" key="3">
    <source>
        <dbReference type="RefSeq" id="XP_018444882.1"/>
    </source>
</evidence>
<dbReference type="SUPFAM" id="SSF81383">
    <property type="entry name" value="F-box domain"/>
    <property type="match status" value="1"/>
</dbReference>
<proteinExistence type="predicted"/>